<sequence length="643" mass="70913">MRRFVGALLAVLVFGALGPAGADIGKYKNFRTAIYVVVGTTKQLADPAEFARQYDRMQRQLKFDKVYVEVYRNHIFATDAETEAVKKAFEAKGIIVAGGVTLAAGGKNGQFGTFDYEDSADRAECQKASELAARHFNEVILDDFFFYTAKSDADIAAKGDKSWTAYRLGKMREVAKDLVIGPAKAANPSVKVVIKYPNWYPHFQGLGYDLDKEAQMFDGIYTGTETRDPFVTDQLLQQYESYGIIRYFDNIRPTGHNGGNGGGWVDTYSIKYADRYAEQLWDTMFAKAREITLFNWHDLVDPRYPVAAGARGAWEKRPTSFNWADMAKGYTPAGKGDSFGWGRVAGYSLEEVDKALGDLGTPIGIPSYKPYQSDGEDFLQHYLGNIGIPIEMTPTFPQGAKLVLLTEEAKYDPDIVKKIDAQLKSGGNVVITSGFLRAMQDKGFKTIAEWETTGRVIGIREFVNGFGAGNGQSLGQPKTPILFPEVRFYTNDSWAIIRGTAGAKGNPLLLMNGYSKGTIYLLNVPDNAADLYAMPQAALSQIKHYLLADFPVRIDAPDLVSLFAYDNNTLAVESFRDAPATVNIVVPGNDAKLRDLKTGKLVAAKAPPPPQKDARGRPILAPSGTAFPISLEAHSWRTYRIER</sequence>
<protein>
    <submittedName>
        <fullName evidence="2">Permease</fullName>
    </submittedName>
</protein>
<evidence type="ECO:0000313" key="3">
    <source>
        <dbReference type="Proteomes" id="UP001499951"/>
    </source>
</evidence>
<evidence type="ECO:0000313" key="2">
    <source>
        <dbReference type="EMBL" id="GAA0579421.1"/>
    </source>
</evidence>
<accession>A0ABP3Q5P6</accession>
<dbReference type="Proteomes" id="UP001499951">
    <property type="component" value="Unassembled WGS sequence"/>
</dbReference>
<organism evidence="2 3">
    <name type="scientific">Rhizomicrobium electricum</name>
    <dbReference type="NCBI Taxonomy" id="480070"/>
    <lineage>
        <taxon>Bacteria</taxon>
        <taxon>Pseudomonadati</taxon>
        <taxon>Pseudomonadota</taxon>
        <taxon>Alphaproteobacteria</taxon>
        <taxon>Micropepsales</taxon>
        <taxon>Micropepsaceae</taxon>
        <taxon>Rhizomicrobium</taxon>
    </lineage>
</organism>
<reference evidence="3" key="1">
    <citation type="journal article" date="2019" name="Int. J. Syst. Evol. Microbiol.">
        <title>The Global Catalogue of Microorganisms (GCM) 10K type strain sequencing project: providing services to taxonomists for standard genome sequencing and annotation.</title>
        <authorList>
            <consortium name="The Broad Institute Genomics Platform"/>
            <consortium name="The Broad Institute Genome Sequencing Center for Infectious Disease"/>
            <person name="Wu L."/>
            <person name="Ma J."/>
        </authorList>
    </citation>
    <scope>NUCLEOTIDE SEQUENCE [LARGE SCALE GENOMIC DNA]</scope>
    <source>
        <strain evidence="3">JCM 15089</strain>
    </source>
</reference>
<feature type="chain" id="PRO_5046610465" evidence="1">
    <location>
        <begin position="23"/>
        <end position="643"/>
    </location>
</feature>
<name>A0ABP3Q5P6_9PROT</name>
<comment type="caution">
    <text evidence="2">The sequence shown here is derived from an EMBL/GenBank/DDBJ whole genome shotgun (WGS) entry which is preliminary data.</text>
</comment>
<feature type="signal peptide" evidence="1">
    <location>
        <begin position="1"/>
        <end position="22"/>
    </location>
</feature>
<keyword evidence="1" id="KW-0732">Signal</keyword>
<dbReference type="EMBL" id="BAAADD010000008">
    <property type="protein sequence ID" value="GAA0579421.1"/>
    <property type="molecule type" value="Genomic_DNA"/>
</dbReference>
<proteinExistence type="predicted"/>
<gene>
    <name evidence="2" type="ORF">GCM10008942_30390</name>
</gene>
<dbReference type="RefSeq" id="WP_166936906.1">
    <property type="nucleotide sequence ID" value="NZ_BAAADD010000008.1"/>
</dbReference>
<keyword evidence="3" id="KW-1185">Reference proteome</keyword>
<evidence type="ECO:0000256" key="1">
    <source>
        <dbReference type="SAM" id="SignalP"/>
    </source>
</evidence>